<dbReference type="SMART" id="SM00354">
    <property type="entry name" value="HTH_LACI"/>
    <property type="match status" value="1"/>
</dbReference>
<dbReference type="Gene3D" id="3.40.50.2300">
    <property type="match status" value="2"/>
</dbReference>
<dbReference type="CDD" id="cd01392">
    <property type="entry name" value="HTH_LacI"/>
    <property type="match status" value="1"/>
</dbReference>
<dbReference type="InterPro" id="IPR010982">
    <property type="entry name" value="Lambda_DNA-bd_dom_sf"/>
</dbReference>
<feature type="domain" description="HTH lacI-type" evidence="5">
    <location>
        <begin position="9"/>
        <end position="63"/>
    </location>
</feature>
<feature type="region of interest" description="Disordered" evidence="4">
    <location>
        <begin position="321"/>
        <end position="354"/>
    </location>
</feature>
<dbReference type="RefSeq" id="WP_188521694.1">
    <property type="nucleotide sequence ID" value="NZ_BMDG01000001.1"/>
</dbReference>
<dbReference type="Proteomes" id="UP000632535">
    <property type="component" value="Unassembled WGS sequence"/>
</dbReference>
<evidence type="ECO:0000259" key="5">
    <source>
        <dbReference type="PROSITE" id="PS50932"/>
    </source>
</evidence>
<reference evidence="7" key="1">
    <citation type="journal article" date="2019" name="Int. J. Syst. Evol. Microbiol.">
        <title>The Global Catalogue of Microorganisms (GCM) 10K type strain sequencing project: providing services to taxonomists for standard genome sequencing and annotation.</title>
        <authorList>
            <consortium name="The Broad Institute Genomics Platform"/>
            <consortium name="The Broad Institute Genome Sequencing Center for Infectious Disease"/>
            <person name="Wu L."/>
            <person name="Ma J."/>
        </authorList>
    </citation>
    <scope>NUCLEOTIDE SEQUENCE [LARGE SCALE GENOMIC DNA]</scope>
    <source>
        <strain evidence="7">CCM 8653</strain>
    </source>
</reference>
<evidence type="ECO:0000256" key="4">
    <source>
        <dbReference type="SAM" id="MobiDB-lite"/>
    </source>
</evidence>
<evidence type="ECO:0000256" key="2">
    <source>
        <dbReference type="ARBA" id="ARBA00023125"/>
    </source>
</evidence>
<evidence type="ECO:0000313" key="7">
    <source>
        <dbReference type="Proteomes" id="UP000632535"/>
    </source>
</evidence>
<sequence>MTATSPKRVTISDVARRAGVSPSAVSHAFNGRPNVSETTAARIRAAADELNWRPNYASRKVSGQGGRSLGLVIARSRDTFGRDPFFMRLLAGLTEPLADLGWSLSLTLVQADEEEQVYRQWWGEQRVDAFLLVDVRHDDPRLPLVEQLGAPAVLLGAPVDDAVPAVTVADESAFATVLEHLGGLGHRRVARVTDAPGLAHTRARDQRFSHAGAQQGIATSFAAWDPTADDPVAELLARLGGVTAIVVDSESIAAQIVAHAPEVGVQVPAQLSVVAWEDSWVSSLVRPRLTALDAPVEESARTAVALLERLVRGEAAESQTVSGRRLVVRDSTAPAPRSPSQHHRDPDRDSEEAP</sequence>
<keyword evidence="7" id="KW-1185">Reference proteome</keyword>
<evidence type="ECO:0000256" key="3">
    <source>
        <dbReference type="ARBA" id="ARBA00023163"/>
    </source>
</evidence>
<accession>A0ABQ2AZT4</accession>
<comment type="caution">
    <text evidence="6">The sequence shown here is derived from an EMBL/GenBank/DDBJ whole genome shotgun (WGS) entry which is preliminary data.</text>
</comment>
<gene>
    <name evidence="6" type="ORF">GCM10007368_01010</name>
</gene>
<dbReference type="InterPro" id="IPR046335">
    <property type="entry name" value="LacI/GalR-like_sensor"/>
</dbReference>
<dbReference type="PANTHER" id="PTHR30146:SF155">
    <property type="entry name" value="ALANINE RACEMASE"/>
    <property type="match status" value="1"/>
</dbReference>
<dbReference type="EMBL" id="BMDG01000001">
    <property type="protein sequence ID" value="GGI04408.1"/>
    <property type="molecule type" value="Genomic_DNA"/>
</dbReference>
<protein>
    <submittedName>
        <fullName evidence="6">LacI family transcriptional regulator</fullName>
    </submittedName>
</protein>
<proteinExistence type="predicted"/>
<dbReference type="PANTHER" id="PTHR30146">
    <property type="entry name" value="LACI-RELATED TRANSCRIPTIONAL REPRESSOR"/>
    <property type="match status" value="1"/>
</dbReference>
<keyword evidence="3" id="KW-0804">Transcription</keyword>
<name>A0ABQ2AZT4_9MICO</name>
<dbReference type="InterPro" id="IPR028082">
    <property type="entry name" value="Peripla_BP_I"/>
</dbReference>
<dbReference type="SUPFAM" id="SSF47413">
    <property type="entry name" value="lambda repressor-like DNA-binding domains"/>
    <property type="match status" value="1"/>
</dbReference>
<organism evidence="6 7">
    <name type="scientific">Isoptericola cucumis</name>
    <dbReference type="NCBI Taxonomy" id="1776856"/>
    <lineage>
        <taxon>Bacteria</taxon>
        <taxon>Bacillati</taxon>
        <taxon>Actinomycetota</taxon>
        <taxon>Actinomycetes</taxon>
        <taxon>Micrococcales</taxon>
        <taxon>Promicromonosporaceae</taxon>
        <taxon>Isoptericola</taxon>
    </lineage>
</organism>
<dbReference type="SUPFAM" id="SSF53822">
    <property type="entry name" value="Periplasmic binding protein-like I"/>
    <property type="match status" value="1"/>
</dbReference>
<keyword evidence="1" id="KW-0805">Transcription regulation</keyword>
<evidence type="ECO:0000256" key="1">
    <source>
        <dbReference type="ARBA" id="ARBA00023015"/>
    </source>
</evidence>
<dbReference type="Pfam" id="PF13377">
    <property type="entry name" value="Peripla_BP_3"/>
    <property type="match status" value="1"/>
</dbReference>
<evidence type="ECO:0000313" key="6">
    <source>
        <dbReference type="EMBL" id="GGI04408.1"/>
    </source>
</evidence>
<dbReference type="Pfam" id="PF00356">
    <property type="entry name" value="LacI"/>
    <property type="match status" value="1"/>
</dbReference>
<dbReference type="Gene3D" id="1.10.260.40">
    <property type="entry name" value="lambda repressor-like DNA-binding domains"/>
    <property type="match status" value="1"/>
</dbReference>
<dbReference type="PROSITE" id="PS50932">
    <property type="entry name" value="HTH_LACI_2"/>
    <property type="match status" value="1"/>
</dbReference>
<keyword evidence="2" id="KW-0238">DNA-binding</keyword>
<dbReference type="InterPro" id="IPR000843">
    <property type="entry name" value="HTH_LacI"/>
</dbReference>
<dbReference type="CDD" id="cd06267">
    <property type="entry name" value="PBP1_LacI_sugar_binding-like"/>
    <property type="match status" value="1"/>
</dbReference>